<comment type="caution">
    <text evidence="2">The sequence shown here is derived from an EMBL/GenBank/DDBJ whole genome shotgun (WGS) entry which is preliminary data.</text>
</comment>
<gene>
    <name evidence="2" type="ORF">Glove_750g55</name>
</gene>
<organism evidence="2 3">
    <name type="scientific">Diversispora epigaea</name>
    <dbReference type="NCBI Taxonomy" id="1348612"/>
    <lineage>
        <taxon>Eukaryota</taxon>
        <taxon>Fungi</taxon>
        <taxon>Fungi incertae sedis</taxon>
        <taxon>Mucoromycota</taxon>
        <taxon>Glomeromycotina</taxon>
        <taxon>Glomeromycetes</taxon>
        <taxon>Diversisporales</taxon>
        <taxon>Diversisporaceae</taxon>
        <taxon>Diversispora</taxon>
    </lineage>
</organism>
<evidence type="ECO:0000256" key="1">
    <source>
        <dbReference type="SAM" id="MobiDB-lite"/>
    </source>
</evidence>
<keyword evidence="3" id="KW-1185">Reference proteome</keyword>
<sequence length="113" mass="12898">MPFDTKNIIRKGAFKTKSRRKLFFWDAFEPSSLEPSSLEPPSLEPPSLEPPSLEPPSLKPSSLEPSSWRFSSFWELASSVNQNSKGKTTSEIPNRAVKIYRTILYWIAIYDCS</sequence>
<dbReference type="EMBL" id="PQFF01000588">
    <property type="protein sequence ID" value="RHZ44232.1"/>
    <property type="molecule type" value="Genomic_DNA"/>
</dbReference>
<name>A0A397FZL5_9GLOM</name>
<proteinExistence type="predicted"/>
<feature type="region of interest" description="Disordered" evidence="1">
    <location>
        <begin position="31"/>
        <end position="61"/>
    </location>
</feature>
<evidence type="ECO:0000313" key="2">
    <source>
        <dbReference type="EMBL" id="RHZ44232.1"/>
    </source>
</evidence>
<dbReference type="AlphaFoldDB" id="A0A397FZL5"/>
<evidence type="ECO:0000313" key="3">
    <source>
        <dbReference type="Proteomes" id="UP000266861"/>
    </source>
</evidence>
<protein>
    <submittedName>
        <fullName evidence="2">Uncharacterized protein</fullName>
    </submittedName>
</protein>
<feature type="compositionally biased region" description="Low complexity" evidence="1">
    <location>
        <begin position="31"/>
        <end position="41"/>
    </location>
</feature>
<dbReference type="Proteomes" id="UP000266861">
    <property type="component" value="Unassembled WGS sequence"/>
</dbReference>
<accession>A0A397FZL5</accession>
<reference evidence="2 3" key="1">
    <citation type="submission" date="2018-08" db="EMBL/GenBank/DDBJ databases">
        <title>Genome and evolution of the arbuscular mycorrhizal fungus Diversispora epigaea (formerly Glomus versiforme) and its bacterial endosymbionts.</title>
        <authorList>
            <person name="Sun X."/>
            <person name="Fei Z."/>
            <person name="Harrison M."/>
        </authorList>
    </citation>
    <scope>NUCLEOTIDE SEQUENCE [LARGE SCALE GENOMIC DNA]</scope>
    <source>
        <strain evidence="2 3">IT104</strain>
    </source>
</reference>
<feature type="compositionally biased region" description="Pro residues" evidence="1">
    <location>
        <begin position="42"/>
        <end position="58"/>
    </location>
</feature>